<dbReference type="Gene3D" id="2.160.10.10">
    <property type="entry name" value="Hexapeptide repeat proteins"/>
    <property type="match status" value="1"/>
</dbReference>
<dbReference type="InterPro" id="IPR047324">
    <property type="entry name" value="LbH_gamma_CA-like"/>
</dbReference>
<dbReference type="Proteomes" id="UP000662747">
    <property type="component" value="Chromosome"/>
</dbReference>
<dbReference type="InterPro" id="IPR050484">
    <property type="entry name" value="Transf_Hexapept/Carb_Anhydrase"/>
</dbReference>
<keyword evidence="2" id="KW-1185">Reference proteome</keyword>
<dbReference type="InterPro" id="IPR011004">
    <property type="entry name" value="Trimer_LpxA-like_sf"/>
</dbReference>
<accession>A0ABX7NZX0</accession>
<evidence type="ECO:0000313" key="2">
    <source>
        <dbReference type="Proteomes" id="UP000662747"/>
    </source>
</evidence>
<proteinExistence type="predicted"/>
<dbReference type="EMBL" id="CP071090">
    <property type="protein sequence ID" value="QSQ24482.1"/>
    <property type="molecule type" value="Genomic_DNA"/>
</dbReference>
<gene>
    <name evidence="1" type="ORF">JY651_05890</name>
</gene>
<protein>
    <submittedName>
        <fullName evidence="1">Gamma carbonic anhydrase family protein</fullName>
    </submittedName>
</protein>
<dbReference type="CDD" id="cd04645">
    <property type="entry name" value="LbH_gamma_CA_like"/>
    <property type="match status" value="1"/>
</dbReference>
<reference evidence="1 2" key="1">
    <citation type="submission" date="2021-02" db="EMBL/GenBank/DDBJ databases">
        <title>De Novo genome assembly of isolated myxobacteria.</title>
        <authorList>
            <person name="Stevens D.C."/>
        </authorList>
    </citation>
    <scope>NUCLEOTIDE SEQUENCE [LARGE SCALE GENOMIC DNA]</scope>
    <source>
        <strain evidence="2">SCPEA02</strain>
    </source>
</reference>
<dbReference type="Pfam" id="PF00132">
    <property type="entry name" value="Hexapep"/>
    <property type="match status" value="1"/>
</dbReference>
<evidence type="ECO:0000313" key="1">
    <source>
        <dbReference type="EMBL" id="QSQ24482.1"/>
    </source>
</evidence>
<dbReference type="RefSeq" id="WP_206726045.1">
    <property type="nucleotide sequence ID" value="NZ_CP071090.1"/>
</dbReference>
<name>A0ABX7NZX0_9BACT</name>
<organism evidence="1 2">
    <name type="scientific">Pyxidicoccus parkwayensis</name>
    <dbReference type="NCBI Taxonomy" id="2813578"/>
    <lineage>
        <taxon>Bacteria</taxon>
        <taxon>Pseudomonadati</taxon>
        <taxon>Myxococcota</taxon>
        <taxon>Myxococcia</taxon>
        <taxon>Myxococcales</taxon>
        <taxon>Cystobacterineae</taxon>
        <taxon>Myxococcaceae</taxon>
        <taxon>Pyxidicoccus</taxon>
    </lineage>
</organism>
<sequence>MPLYALEDVSPEVIPGAYWIAPTASVIGRVRLARDVSVWWGAVLRGDMDLIDVGEGTNIQDGSILHTDAGMPLVIGAHVTVGHRAMLHGCTVGDGSLIGIGATILNGARIGKGCLIGAHALVTEGTEIPDGSLVLGAPARVVKQVNEGQKLVLEGSGPHYVHNADRYRKTLRHIGD</sequence>
<dbReference type="PANTHER" id="PTHR13061">
    <property type="entry name" value="DYNACTIN SUBUNIT P25"/>
    <property type="match status" value="1"/>
</dbReference>
<dbReference type="InterPro" id="IPR001451">
    <property type="entry name" value="Hexapep"/>
</dbReference>
<dbReference type="SUPFAM" id="SSF51161">
    <property type="entry name" value="Trimeric LpxA-like enzymes"/>
    <property type="match status" value="1"/>
</dbReference>
<dbReference type="PANTHER" id="PTHR13061:SF29">
    <property type="entry name" value="GAMMA CARBONIC ANHYDRASE-LIKE 1, MITOCHONDRIAL-RELATED"/>
    <property type="match status" value="1"/>
</dbReference>